<dbReference type="Proteomes" id="UP000634672">
    <property type="component" value="Unassembled WGS sequence"/>
</dbReference>
<feature type="domain" description="DUF7863" evidence="1">
    <location>
        <begin position="228"/>
        <end position="381"/>
    </location>
</feature>
<keyword evidence="4" id="KW-1185">Reference proteome</keyword>
<feature type="domain" description="DUF7864" evidence="2">
    <location>
        <begin position="26"/>
        <end position="193"/>
    </location>
</feature>
<protein>
    <submittedName>
        <fullName evidence="3">BREX-4 system phosphatase PglZ</fullName>
    </submittedName>
</protein>
<dbReference type="Pfam" id="PF25263">
    <property type="entry name" value="DUF7863"/>
    <property type="match status" value="1"/>
</dbReference>
<name>A0ABR7GZW1_9FIRM</name>
<comment type="caution">
    <text evidence="3">The sequence shown here is derived from an EMBL/GenBank/DDBJ whole genome shotgun (WGS) entry which is preliminary data.</text>
</comment>
<evidence type="ECO:0000259" key="2">
    <source>
        <dbReference type="Pfam" id="PF25264"/>
    </source>
</evidence>
<organism evidence="3 4">
    <name type="scientific">Hungatella hominis</name>
    <dbReference type="NCBI Taxonomy" id="2763050"/>
    <lineage>
        <taxon>Bacteria</taxon>
        <taxon>Bacillati</taxon>
        <taxon>Bacillota</taxon>
        <taxon>Clostridia</taxon>
        <taxon>Lachnospirales</taxon>
        <taxon>Lachnospiraceae</taxon>
        <taxon>Hungatella</taxon>
    </lineage>
</organism>
<dbReference type="RefSeq" id="WP_187018531.1">
    <property type="nucleotide sequence ID" value="NZ_JACOPB010000001.1"/>
</dbReference>
<sequence length="773" mass="89055">MIRFEDIDALRNFLRKDKDEVSLCPLRFINVDSMEMWVNVKKMLLSMSKKHVCLSSFCLQDDTTPNMRRFTSSIKAITENVCVSPLSEYLRVNPDIAKSTVMELIAREYPGNSDGKLRIYVPMYRMKDILQTISSTDPRKKDCILLLSTGEDSDYSLTVIQKELKINVIGNEIFGFKQYLQYWEQNPDKPLILHTENAIYFVDKVFLDNVQVLVTAFDLLSTYYHLPSVYNESDGTDEYWKRLVISVASEQSFETACCHELLINRYTSKLFDKWTSFDDFQRWLLWLWTRIKHPGGYLEQCVVKSKSIEDFKTLIFDNIVSLIGNTQYSSYYSERKALIQKMQLPVPMFFVQLIARLSVLDKLRVLTDLSSKEREVIFNSLKDVSGSDQAAAIEILKLTYPALSDYLYETADSVVEDMPADIADYFAHYRWYKAANILPKVFMERVQAIAALKGVPVYELKARNLIVSEEYDDNTAIIFADGMGVEYINYLYSVLSQLKDEGYQIRTRVGYCNLPSTTEMNKDFLIGKRVVEELSDPDEMKHGKTAYPRTIENELFFLNCLKEKVRAAFSSDISRIILTTDHGTSRMAVLVRSTEFDKKIPPKGHTIYKYGRYCEGTDMAAEIDTAIEYGSKLIFADYRRFEQKGAPIDEIHGGASLEEWLVPVFIIDNSTIRKAKVVITIVPPVGQLRPDSMTKMVTVKFLLEKHSGNDVSVRIHGQKIPCRVTDCQYEFNYKPEKNETVVDTKVYVGPENIGEFKFFVKQGIAQNKKFDLI</sequence>
<dbReference type="InterPro" id="IPR057186">
    <property type="entry name" value="DUF7864"/>
</dbReference>
<accession>A0ABR7GZW1</accession>
<dbReference type="EMBL" id="JACOPB010000001">
    <property type="protein sequence ID" value="MBC5706477.1"/>
    <property type="molecule type" value="Genomic_DNA"/>
</dbReference>
<evidence type="ECO:0000259" key="1">
    <source>
        <dbReference type="Pfam" id="PF25263"/>
    </source>
</evidence>
<dbReference type="Pfam" id="PF25264">
    <property type="entry name" value="DUF7864"/>
    <property type="match status" value="1"/>
</dbReference>
<reference evidence="3 4" key="1">
    <citation type="submission" date="2020-08" db="EMBL/GenBank/DDBJ databases">
        <title>Genome public.</title>
        <authorList>
            <person name="Liu C."/>
            <person name="Sun Q."/>
        </authorList>
    </citation>
    <scope>NUCLEOTIDE SEQUENCE [LARGE SCALE GENOMIC DNA]</scope>
    <source>
        <strain evidence="3 4">NSJ-66</strain>
    </source>
</reference>
<evidence type="ECO:0000313" key="4">
    <source>
        <dbReference type="Proteomes" id="UP000634672"/>
    </source>
</evidence>
<dbReference type="InterPro" id="IPR057185">
    <property type="entry name" value="DUF7863"/>
</dbReference>
<gene>
    <name evidence="3" type="primary">pglZ</name>
    <name evidence="3" type="ORF">H8S75_00680</name>
</gene>
<evidence type="ECO:0000313" key="3">
    <source>
        <dbReference type="EMBL" id="MBC5706477.1"/>
    </source>
</evidence>
<proteinExistence type="predicted"/>
<dbReference type="NCBIfam" id="NF033445">
    <property type="entry name" value="BREX_PglZ_4"/>
    <property type="match status" value="1"/>
</dbReference>